<evidence type="ECO:0000259" key="1">
    <source>
        <dbReference type="Pfam" id="PF00857"/>
    </source>
</evidence>
<evidence type="ECO:0000313" key="3">
    <source>
        <dbReference type="Proteomes" id="UP001056937"/>
    </source>
</evidence>
<dbReference type="Gene3D" id="3.40.50.850">
    <property type="entry name" value="Isochorismatase-like"/>
    <property type="match status" value="1"/>
</dbReference>
<accession>A0ABY4X3U0</accession>
<dbReference type="SUPFAM" id="SSF52499">
    <property type="entry name" value="Isochorismatase-like hydrolases"/>
    <property type="match status" value="1"/>
</dbReference>
<dbReference type="Proteomes" id="UP001056937">
    <property type="component" value="Chromosome 1"/>
</dbReference>
<dbReference type="InterPro" id="IPR053152">
    <property type="entry name" value="Hydrolase_YcaC-like"/>
</dbReference>
<organism evidence="2 3">
    <name type="scientific">Sphingomonas morindae</name>
    <dbReference type="NCBI Taxonomy" id="1541170"/>
    <lineage>
        <taxon>Bacteria</taxon>
        <taxon>Pseudomonadati</taxon>
        <taxon>Pseudomonadota</taxon>
        <taxon>Alphaproteobacteria</taxon>
        <taxon>Sphingomonadales</taxon>
        <taxon>Sphingomonadaceae</taxon>
        <taxon>Sphingomonas</taxon>
    </lineage>
</organism>
<protein>
    <submittedName>
        <fullName evidence="2">Cysteine hydrolase</fullName>
    </submittedName>
</protein>
<reference evidence="2" key="1">
    <citation type="journal article" date="2022" name="Toxins">
        <title>Genomic Analysis of Sphingopyxis sp. USTB-05 for Biodegrading Cyanobacterial Hepatotoxins.</title>
        <authorList>
            <person name="Liu C."/>
            <person name="Xu Q."/>
            <person name="Zhao Z."/>
            <person name="Zhang H."/>
            <person name="Liu X."/>
            <person name="Yin C."/>
            <person name="Liu Y."/>
            <person name="Yan H."/>
        </authorList>
    </citation>
    <scope>NUCLEOTIDE SEQUENCE</scope>
    <source>
        <strain evidence="2">NBD5</strain>
    </source>
</reference>
<proteinExistence type="predicted"/>
<dbReference type="PANTHER" id="PTHR43559:SF3">
    <property type="entry name" value="HYDROLASE YCAC-RELATED"/>
    <property type="match status" value="1"/>
</dbReference>
<evidence type="ECO:0000313" key="2">
    <source>
        <dbReference type="EMBL" id="USI71520.1"/>
    </source>
</evidence>
<dbReference type="InterPro" id="IPR036380">
    <property type="entry name" value="Isochorismatase-like_sf"/>
</dbReference>
<dbReference type="RefSeq" id="WP_252165333.1">
    <property type="nucleotide sequence ID" value="NZ_CP084930.1"/>
</dbReference>
<dbReference type="Pfam" id="PF00857">
    <property type="entry name" value="Isochorismatase"/>
    <property type="match status" value="1"/>
</dbReference>
<sequence length="196" mass="20171">MSAPDTYRIDAADTAILFAHLQPPIVGNDRVNSPKLIEAGAVALAHTARTLAIPTFFCLVPHGEDGATPGAGLAAYAQDGNSFVHRLASPLLDERFAAALAASGRRTLVIAGYSTDAVVLFAALDALAAGYRVVIALDACGSRSSRSEAAALRRLERAGATVGSVLGTVMGFAPDFGEPPGSELFAIIQSLLATHD</sequence>
<keyword evidence="3" id="KW-1185">Reference proteome</keyword>
<dbReference type="PANTHER" id="PTHR43559">
    <property type="entry name" value="HYDROLASE YCAC-RELATED"/>
    <property type="match status" value="1"/>
</dbReference>
<gene>
    <name evidence="2" type="ORF">LHA26_09220</name>
</gene>
<dbReference type="InterPro" id="IPR000868">
    <property type="entry name" value="Isochorismatase-like_dom"/>
</dbReference>
<feature type="domain" description="Isochorismatase-like" evidence="1">
    <location>
        <begin position="15"/>
        <end position="164"/>
    </location>
</feature>
<keyword evidence="2" id="KW-0378">Hydrolase</keyword>
<dbReference type="EMBL" id="CP084930">
    <property type="protein sequence ID" value="USI71520.1"/>
    <property type="molecule type" value="Genomic_DNA"/>
</dbReference>
<name>A0ABY4X3U0_9SPHN</name>
<dbReference type="GO" id="GO:0016787">
    <property type="term" value="F:hydrolase activity"/>
    <property type="evidence" value="ECO:0007669"/>
    <property type="project" value="UniProtKB-KW"/>
</dbReference>